<sequence>MTSGKFGRVSLFALAPLAIASLALGGCKKEQAADPAAALASPSAQPLAKVPAPSGKAWSEVVSVTPEGGYRMGNPDAPIKLVEFGALSCSHCAEFAKESFAKLRDDYVASGRVSYELRLFMLNAFDIPAAMLATCGSPEAVIPLSEQFWAWQPNMFNNMEKASEADRTAAGNAPPDKRFSAIAKLAGMDTFFAERGIAADQGGRCLADVKKAESLAQQTDKYSTTYGITGTPTFYLNGANVGSVMWAQLEPMLQNAGAR</sequence>
<dbReference type="Gene3D" id="1.10.40.110">
    <property type="match status" value="1"/>
</dbReference>
<dbReference type="InterPro" id="IPR036249">
    <property type="entry name" value="Thioredoxin-like_sf"/>
</dbReference>
<evidence type="ECO:0000313" key="3">
    <source>
        <dbReference type="EMBL" id="MFC4296126.1"/>
    </source>
</evidence>
<protein>
    <submittedName>
        <fullName evidence="3">Thioredoxin domain-containing protein</fullName>
    </submittedName>
</protein>
<gene>
    <name evidence="3" type="ORF">ACFO0A_13785</name>
</gene>
<dbReference type="PROSITE" id="PS51257">
    <property type="entry name" value="PROKAR_LIPOPROTEIN"/>
    <property type="match status" value="1"/>
</dbReference>
<dbReference type="Proteomes" id="UP001595828">
    <property type="component" value="Unassembled WGS sequence"/>
</dbReference>
<evidence type="ECO:0000313" key="4">
    <source>
        <dbReference type="Proteomes" id="UP001595828"/>
    </source>
</evidence>
<evidence type="ECO:0000259" key="2">
    <source>
        <dbReference type="Pfam" id="PF13462"/>
    </source>
</evidence>
<evidence type="ECO:0000256" key="1">
    <source>
        <dbReference type="SAM" id="SignalP"/>
    </source>
</evidence>
<feature type="domain" description="Thioredoxin-like fold" evidence="2">
    <location>
        <begin position="68"/>
        <end position="254"/>
    </location>
</feature>
<dbReference type="RefSeq" id="WP_379539576.1">
    <property type="nucleotide sequence ID" value="NZ_JBHSDR010000006.1"/>
</dbReference>
<accession>A0ABV8RUT7</accession>
<dbReference type="InterPro" id="IPR012336">
    <property type="entry name" value="Thioredoxin-like_fold"/>
</dbReference>
<dbReference type="Gene3D" id="3.40.30.10">
    <property type="entry name" value="Glutaredoxin"/>
    <property type="match status" value="1"/>
</dbReference>
<dbReference type="Pfam" id="PF13462">
    <property type="entry name" value="Thioredoxin_4"/>
    <property type="match status" value="1"/>
</dbReference>
<feature type="signal peptide" evidence="1">
    <location>
        <begin position="1"/>
        <end position="25"/>
    </location>
</feature>
<feature type="chain" id="PRO_5047500080" evidence="1">
    <location>
        <begin position="26"/>
        <end position="259"/>
    </location>
</feature>
<keyword evidence="4" id="KW-1185">Reference proteome</keyword>
<dbReference type="SUPFAM" id="SSF52833">
    <property type="entry name" value="Thioredoxin-like"/>
    <property type="match status" value="1"/>
</dbReference>
<reference evidence="4" key="1">
    <citation type="journal article" date="2019" name="Int. J. Syst. Evol. Microbiol.">
        <title>The Global Catalogue of Microorganisms (GCM) 10K type strain sequencing project: providing services to taxonomists for standard genome sequencing and annotation.</title>
        <authorList>
            <consortium name="The Broad Institute Genomics Platform"/>
            <consortium name="The Broad Institute Genome Sequencing Center for Infectious Disease"/>
            <person name="Wu L."/>
            <person name="Ma J."/>
        </authorList>
    </citation>
    <scope>NUCLEOTIDE SEQUENCE [LARGE SCALE GENOMIC DNA]</scope>
    <source>
        <strain evidence="4">CGMCC 1.12989</strain>
    </source>
</reference>
<name>A0ABV8RUT7_9SPHN</name>
<keyword evidence="1" id="KW-0732">Signal</keyword>
<organism evidence="3 4">
    <name type="scientific">Novosphingobium tardum</name>
    <dbReference type="NCBI Taxonomy" id="1538021"/>
    <lineage>
        <taxon>Bacteria</taxon>
        <taxon>Pseudomonadati</taxon>
        <taxon>Pseudomonadota</taxon>
        <taxon>Alphaproteobacteria</taxon>
        <taxon>Sphingomonadales</taxon>
        <taxon>Sphingomonadaceae</taxon>
        <taxon>Novosphingobium</taxon>
    </lineage>
</organism>
<dbReference type="EMBL" id="JBHSDR010000006">
    <property type="protein sequence ID" value="MFC4296126.1"/>
    <property type="molecule type" value="Genomic_DNA"/>
</dbReference>
<proteinExistence type="predicted"/>
<comment type="caution">
    <text evidence="3">The sequence shown here is derived from an EMBL/GenBank/DDBJ whole genome shotgun (WGS) entry which is preliminary data.</text>
</comment>